<dbReference type="GO" id="GO:0007266">
    <property type="term" value="P:Rho protein signal transduction"/>
    <property type="evidence" value="ECO:0007669"/>
    <property type="project" value="TreeGrafter"/>
</dbReference>
<dbReference type="PANTHER" id="PTHR12287:SF23">
    <property type="entry name" value="AROUSER, ISOFORM A-RELATED"/>
    <property type="match status" value="1"/>
</dbReference>
<reference evidence="5" key="2">
    <citation type="submission" date="2023-06" db="EMBL/GenBank/DDBJ databases">
        <authorList>
            <consortium name="Lawrence Berkeley National Laboratory"/>
            <person name="Haridas S."/>
            <person name="Hensen N."/>
            <person name="Bonometti L."/>
            <person name="Westerberg I."/>
            <person name="Brannstrom I.O."/>
            <person name="Guillou S."/>
            <person name="Cros-Aarteil S."/>
            <person name="Calhoun S."/>
            <person name="Kuo A."/>
            <person name="Mondo S."/>
            <person name="Pangilinan J."/>
            <person name="Riley R."/>
            <person name="Labutti K."/>
            <person name="Andreopoulos B."/>
            <person name="Lipzen A."/>
            <person name="Chen C."/>
            <person name="Yanf M."/>
            <person name="Daum C."/>
            <person name="Ng V."/>
            <person name="Clum A."/>
            <person name="Steindorff A."/>
            <person name="Ohm R."/>
            <person name="Martin F."/>
            <person name="Silar P."/>
            <person name="Natvig D."/>
            <person name="Lalanne C."/>
            <person name="Gautier V."/>
            <person name="Ament-Velasquez S.L."/>
            <person name="Kruys A."/>
            <person name="Hutchinson M.I."/>
            <person name="Powell A.J."/>
            <person name="Barry K."/>
            <person name="Miller A.N."/>
            <person name="Grigoriev I.V."/>
            <person name="Debuchy R."/>
            <person name="Gladieux P."/>
            <person name="Thoren M.H."/>
            <person name="Johannesson H."/>
        </authorList>
    </citation>
    <scope>NUCLEOTIDE SEQUENCE</scope>
    <source>
        <strain evidence="5">CBS 958.72</strain>
    </source>
</reference>
<name>A0AAE0NFK5_9PEZI</name>
<feature type="domain" description="SH3" evidence="4">
    <location>
        <begin position="115"/>
        <end position="175"/>
    </location>
</feature>
<dbReference type="AlphaFoldDB" id="A0AAE0NFK5"/>
<dbReference type="GO" id="GO:0005886">
    <property type="term" value="C:plasma membrane"/>
    <property type="evidence" value="ECO:0007669"/>
    <property type="project" value="TreeGrafter"/>
</dbReference>
<evidence type="ECO:0000256" key="1">
    <source>
        <dbReference type="ARBA" id="ARBA00022443"/>
    </source>
</evidence>
<dbReference type="Gene3D" id="2.30.30.40">
    <property type="entry name" value="SH3 Domains"/>
    <property type="match status" value="1"/>
</dbReference>
<feature type="region of interest" description="Disordered" evidence="3">
    <location>
        <begin position="36"/>
        <end position="109"/>
    </location>
</feature>
<dbReference type="EMBL" id="JAULSN010000002">
    <property type="protein sequence ID" value="KAK3380607.1"/>
    <property type="molecule type" value="Genomic_DNA"/>
</dbReference>
<dbReference type="Pfam" id="PF00018">
    <property type="entry name" value="SH3_1"/>
    <property type="match status" value="1"/>
</dbReference>
<protein>
    <submittedName>
        <fullName evidence="5">SH3 domain-containing protein</fullName>
    </submittedName>
</protein>
<keyword evidence="6" id="KW-1185">Reference proteome</keyword>
<evidence type="ECO:0000256" key="2">
    <source>
        <dbReference type="PROSITE-ProRule" id="PRU00192"/>
    </source>
</evidence>
<proteinExistence type="predicted"/>
<feature type="compositionally biased region" description="Polar residues" evidence="3">
    <location>
        <begin position="66"/>
        <end position="75"/>
    </location>
</feature>
<dbReference type="SMART" id="SM00326">
    <property type="entry name" value="SH3"/>
    <property type="match status" value="1"/>
</dbReference>
<dbReference type="Proteomes" id="UP001287356">
    <property type="component" value="Unassembled WGS sequence"/>
</dbReference>
<dbReference type="GO" id="GO:0003779">
    <property type="term" value="F:actin binding"/>
    <property type="evidence" value="ECO:0007669"/>
    <property type="project" value="TreeGrafter"/>
</dbReference>
<comment type="caution">
    <text evidence="5">The sequence shown here is derived from an EMBL/GenBank/DDBJ whole genome shotgun (WGS) entry which is preliminary data.</text>
</comment>
<evidence type="ECO:0000256" key="3">
    <source>
        <dbReference type="SAM" id="MobiDB-lite"/>
    </source>
</evidence>
<accession>A0AAE0NFK5</accession>
<sequence length="190" mass="20358">MPGRILAEIAMEEGNLIAERIAIHIDMAGRDTAAENNIAPEFQVRDPTTGDGRLPQTEATGGNGVSVASDQSATAPTPDPAQAIANAEESHAEPAPTATAAVPPTPPITDHWSEPWLRYARVLYDFSATFENELSVVTGEIVAIVEKEMNGWWLVENTAFKCAWVPMAYLEELPAEAISRPSHAAQAQVA</sequence>
<evidence type="ECO:0000259" key="4">
    <source>
        <dbReference type="PROSITE" id="PS50002"/>
    </source>
</evidence>
<dbReference type="PANTHER" id="PTHR12287">
    <property type="entry name" value="EPIDERMAL GROWTH FACTOR RECEPTOR KINASE SUBSTRATE EPS8-RELATED PROTEIN"/>
    <property type="match status" value="1"/>
</dbReference>
<dbReference type="InterPro" id="IPR036028">
    <property type="entry name" value="SH3-like_dom_sf"/>
</dbReference>
<feature type="compositionally biased region" description="Low complexity" evidence="3">
    <location>
        <begin position="93"/>
        <end position="102"/>
    </location>
</feature>
<dbReference type="PROSITE" id="PS50002">
    <property type="entry name" value="SH3"/>
    <property type="match status" value="1"/>
</dbReference>
<evidence type="ECO:0000313" key="6">
    <source>
        <dbReference type="Proteomes" id="UP001287356"/>
    </source>
</evidence>
<dbReference type="InterPro" id="IPR001452">
    <property type="entry name" value="SH3_domain"/>
</dbReference>
<keyword evidence="1 2" id="KW-0728">SH3 domain</keyword>
<dbReference type="GO" id="GO:0035023">
    <property type="term" value="P:regulation of Rho protein signal transduction"/>
    <property type="evidence" value="ECO:0007669"/>
    <property type="project" value="TreeGrafter"/>
</dbReference>
<dbReference type="InterPro" id="IPR039801">
    <property type="entry name" value="EPS8-like"/>
</dbReference>
<gene>
    <name evidence="5" type="ORF">B0T24DRAFT_676283</name>
</gene>
<dbReference type="SUPFAM" id="SSF50044">
    <property type="entry name" value="SH3-domain"/>
    <property type="match status" value="1"/>
</dbReference>
<evidence type="ECO:0000313" key="5">
    <source>
        <dbReference type="EMBL" id="KAK3380607.1"/>
    </source>
</evidence>
<organism evidence="5 6">
    <name type="scientific">Lasiosphaeria ovina</name>
    <dbReference type="NCBI Taxonomy" id="92902"/>
    <lineage>
        <taxon>Eukaryota</taxon>
        <taxon>Fungi</taxon>
        <taxon>Dikarya</taxon>
        <taxon>Ascomycota</taxon>
        <taxon>Pezizomycotina</taxon>
        <taxon>Sordariomycetes</taxon>
        <taxon>Sordariomycetidae</taxon>
        <taxon>Sordariales</taxon>
        <taxon>Lasiosphaeriaceae</taxon>
        <taxon>Lasiosphaeria</taxon>
    </lineage>
</organism>
<reference evidence="5" key="1">
    <citation type="journal article" date="2023" name="Mol. Phylogenet. Evol.">
        <title>Genome-scale phylogeny and comparative genomics of the fungal order Sordariales.</title>
        <authorList>
            <person name="Hensen N."/>
            <person name="Bonometti L."/>
            <person name="Westerberg I."/>
            <person name="Brannstrom I.O."/>
            <person name="Guillou S."/>
            <person name="Cros-Aarteil S."/>
            <person name="Calhoun S."/>
            <person name="Haridas S."/>
            <person name="Kuo A."/>
            <person name="Mondo S."/>
            <person name="Pangilinan J."/>
            <person name="Riley R."/>
            <person name="LaButti K."/>
            <person name="Andreopoulos B."/>
            <person name="Lipzen A."/>
            <person name="Chen C."/>
            <person name="Yan M."/>
            <person name="Daum C."/>
            <person name="Ng V."/>
            <person name="Clum A."/>
            <person name="Steindorff A."/>
            <person name="Ohm R.A."/>
            <person name="Martin F."/>
            <person name="Silar P."/>
            <person name="Natvig D.O."/>
            <person name="Lalanne C."/>
            <person name="Gautier V."/>
            <person name="Ament-Velasquez S.L."/>
            <person name="Kruys A."/>
            <person name="Hutchinson M.I."/>
            <person name="Powell A.J."/>
            <person name="Barry K."/>
            <person name="Miller A.N."/>
            <person name="Grigoriev I.V."/>
            <person name="Debuchy R."/>
            <person name="Gladieux P."/>
            <person name="Hiltunen Thoren M."/>
            <person name="Johannesson H."/>
        </authorList>
    </citation>
    <scope>NUCLEOTIDE SEQUENCE</scope>
    <source>
        <strain evidence="5">CBS 958.72</strain>
    </source>
</reference>